<dbReference type="PANTHER" id="PTHR12215">
    <property type="entry name" value="PHOSPHOPANTETHEINE TRANSFERASE"/>
    <property type="match status" value="1"/>
</dbReference>
<dbReference type="GO" id="GO:0008897">
    <property type="term" value="F:holo-[acyl-carrier-protein] synthase activity"/>
    <property type="evidence" value="ECO:0007669"/>
    <property type="project" value="UniProtKB-EC"/>
</dbReference>
<gene>
    <name evidence="6" type="ORF">MICPUCDRAFT_47314</name>
</gene>
<sequence>MVAPPPARDAAAAEASTSTAAGEHRARLRWAVNTTRWTPRDDHDGDEFRFLLDLLPPNERADVVKMVHMADKKRAIASRLLQRMVCHRVTGVPHADVTIKRTKGRKPFLSREAPARGDGATTTNTTTVPTVPTMPDARNFNFNVSHEGDFVVLASEPDVVVGVDVAAPGQARRRGKDGRTPTAEEMLRTFSSVFTEREKDAVRAGGATDDERETVFRQLWSLKEALVKAMGPLGASVGGGGGGPPGVGTHWVTVARGPTRDVVDANGEFLKTLARMTFTAEEWVDAVDAPSPPFALLTIGDLVPEALRSAYEDAGGEVF</sequence>
<evidence type="ECO:0000313" key="6">
    <source>
        <dbReference type="EMBL" id="EEH56959.1"/>
    </source>
</evidence>
<feature type="domain" description="4'-phosphopantetheinyl transferase N-terminal" evidence="5">
    <location>
        <begin position="36"/>
        <end position="157"/>
    </location>
</feature>
<evidence type="ECO:0000313" key="7">
    <source>
        <dbReference type="Proteomes" id="UP000001876"/>
    </source>
</evidence>
<evidence type="ECO:0000259" key="5">
    <source>
        <dbReference type="Pfam" id="PF22624"/>
    </source>
</evidence>
<evidence type="ECO:0000256" key="3">
    <source>
        <dbReference type="SAM" id="MobiDB-lite"/>
    </source>
</evidence>
<feature type="region of interest" description="Disordered" evidence="3">
    <location>
        <begin position="1"/>
        <end position="24"/>
    </location>
</feature>
<evidence type="ECO:0000256" key="2">
    <source>
        <dbReference type="ARBA" id="ARBA00022679"/>
    </source>
</evidence>
<evidence type="ECO:0000256" key="1">
    <source>
        <dbReference type="ARBA" id="ARBA00013172"/>
    </source>
</evidence>
<dbReference type="GeneID" id="9684315"/>
<dbReference type="KEGG" id="mpp:MICPUCDRAFT_47314"/>
<reference evidence="6 7" key="1">
    <citation type="journal article" date="2009" name="Science">
        <title>Green evolution and dynamic adaptations revealed by genomes of the marine picoeukaryotes Micromonas.</title>
        <authorList>
            <person name="Worden A.Z."/>
            <person name="Lee J.H."/>
            <person name="Mock T."/>
            <person name="Rouze P."/>
            <person name="Simmons M.P."/>
            <person name="Aerts A.L."/>
            <person name="Allen A.E."/>
            <person name="Cuvelier M.L."/>
            <person name="Derelle E."/>
            <person name="Everett M.V."/>
            <person name="Foulon E."/>
            <person name="Grimwood J."/>
            <person name="Gundlach H."/>
            <person name="Henrissat B."/>
            <person name="Napoli C."/>
            <person name="McDonald S.M."/>
            <person name="Parker M.S."/>
            <person name="Rombauts S."/>
            <person name="Salamov A."/>
            <person name="Von Dassow P."/>
            <person name="Badger J.H."/>
            <person name="Coutinho P.M."/>
            <person name="Demir E."/>
            <person name="Dubchak I."/>
            <person name="Gentemann C."/>
            <person name="Eikrem W."/>
            <person name="Gready J.E."/>
            <person name="John U."/>
            <person name="Lanier W."/>
            <person name="Lindquist E.A."/>
            <person name="Lucas S."/>
            <person name="Mayer K.F."/>
            <person name="Moreau H."/>
            <person name="Not F."/>
            <person name="Otillar R."/>
            <person name="Panaud O."/>
            <person name="Pangilinan J."/>
            <person name="Paulsen I."/>
            <person name="Piegu B."/>
            <person name="Poliakov A."/>
            <person name="Robbens S."/>
            <person name="Schmutz J."/>
            <person name="Toulza E."/>
            <person name="Wyss T."/>
            <person name="Zelensky A."/>
            <person name="Zhou K."/>
            <person name="Armbrust E.V."/>
            <person name="Bhattacharya D."/>
            <person name="Goodenough U.W."/>
            <person name="Van de Peer Y."/>
            <person name="Grigoriev I.V."/>
        </authorList>
    </citation>
    <scope>NUCLEOTIDE SEQUENCE [LARGE SCALE GENOMIC DNA]</scope>
    <source>
        <strain evidence="6 7">CCMP1545</strain>
    </source>
</reference>
<protein>
    <recommendedName>
        <fullName evidence="1">holo-[acyl-carrier-protein] synthase</fullName>
        <ecNumber evidence="1">2.7.8.7</ecNumber>
    </recommendedName>
</protein>
<name>C1MTK0_MICPC</name>
<dbReference type="InterPro" id="IPR050559">
    <property type="entry name" value="P-Pant_transferase_sf"/>
</dbReference>
<dbReference type="Gene3D" id="3.90.470.20">
    <property type="entry name" value="4'-phosphopantetheinyl transferase domain"/>
    <property type="match status" value="1"/>
</dbReference>
<dbReference type="InterPro" id="IPR055066">
    <property type="entry name" value="AASDHPPT_N"/>
</dbReference>
<dbReference type="Pfam" id="PF22624">
    <property type="entry name" value="AASDHPPT_N"/>
    <property type="match status" value="1"/>
</dbReference>
<dbReference type="InterPro" id="IPR037143">
    <property type="entry name" value="4-PPantetheinyl_Trfase_dom_sf"/>
</dbReference>
<feature type="domain" description="4'-phosphopantetheinyl transferase" evidence="4">
    <location>
        <begin position="161"/>
        <end position="232"/>
    </location>
</feature>
<keyword evidence="2" id="KW-0808">Transferase</keyword>
<dbReference type="STRING" id="564608.C1MTK0"/>
<accession>C1MTK0</accession>
<dbReference type="EC" id="2.7.8.7" evidence="1"/>
<dbReference type="RefSeq" id="XP_003058504.1">
    <property type="nucleotide sequence ID" value="XM_003058458.1"/>
</dbReference>
<dbReference type="Proteomes" id="UP000001876">
    <property type="component" value="Unassembled WGS sequence"/>
</dbReference>
<feature type="compositionally biased region" description="Low complexity" evidence="3">
    <location>
        <begin position="8"/>
        <end position="21"/>
    </location>
</feature>
<dbReference type="Pfam" id="PF01648">
    <property type="entry name" value="ACPS"/>
    <property type="match status" value="1"/>
</dbReference>
<dbReference type="PANTHER" id="PTHR12215:SF10">
    <property type="entry name" value="L-AMINOADIPATE-SEMIALDEHYDE DEHYDROGENASE-PHOSPHOPANTETHEINYL TRANSFERASE"/>
    <property type="match status" value="1"/>
</dbReference>
<dbReference type="InterPro" id="IPR008278">
    <property type="entry name" value="4-PPantetheinyl_Trfase_dom"/>
</dbReference>
<feature type="compositionally biased region" description="Low complexity" evidence="3">
    <location>
        <begin position="121"/>
        <end position="132"/>
    </location>
</feature>
<dbReference type="SUPFAM" id="SSF56214">
    <property type="entry name" value="4'-phosphopantetheinyl transferase"/>
    <property type="match status" value="2"/>
</dbReference>
<feature type="region of interest" description="Disordered" evidence="3">
    <location>
        <begin position="110"/>
        <end position="132"/>
    </location>
</feature>
<dbReference type="GO" id="GO:0000287">
    <property type="term" value="F:magnesium ion binding"/>
    <property type="evidence" value="ECO:0007669"/>
    <property type="project" value="InterPro"/>
</dbReference>
<organism evidence="7">
    <name type="scientific">Micromonas pusilla (strain CCMP1545)</name>
    <name type="common">Picoplanktonic green alga</name>
    <dbReference type="NCBI Taxonomy" id="564608"/>
    <lineage>
        <taxon>Eukaryota</taxon>
        <taxon>Viridiplantae</taxon>
        <taxon>Chlorophyta</taxon>
        <taxon>Mamiellophyceae</taxon>
        <taxon>Mamiellales</taxon>
        <taxon>Mamiellaceae</taxon>
        <taxon>Micromonas</taxon>
    </lineage>
</organism>
<proteinExistence type="predicted"/>
<dbReference type="EMBL" id="GG663739">
    <property type="protein sequence ID" value="EEH56959.1"/>
    <property type="molecule type" value="Genomic_DNA"/>
</dbReference>
<dbReference type="AlphaFoldDB" id="C1MTK0"/>
<dbReference type="GO" id="GO:0005829">
    <property type="term" value="C:cytosol"/>
    <property type="evidence" value="ECO:0007669"/>
    <property type="project" value="TreeGrafter"/>
</dbReference>
<keyword evidence="7" id="KW-1185">Reference proteome</keyword>
<dbReference type="OrthoDB" id="26719at2759"/>
<dbReference type="GO" id="GO:0019878">
    <property type="term" value="P:lysine biosynthetic process via aminoadipic acid"/>
    <property type="evidence" value="ECO:0007669"/>
    <property type="project" value="TreeGrafter"/>
</dbReference>
<evidence type="ECO:0000259" key="4">
    <source>
        <dbReference type="Pfam" id="PF01648"/>
    </source>
</evidence>
<dbReference type="eggNOG" id="KOG0945">
    <property type="taxonomic scope" value="Eukaryota"/>
</dbReference>